<gene>
    <name evidence="1" type="ORF">VB774_13590</name>
</gene>
<protein>
    <submittedName>
        <fullName evidence="1">Restriction endonuclease</fullName>
    </submittedName>
</protein>
<accession>A0ABU5TKU1</accession>
<evidence type="ECO:0000313" key="1">
    <source>
        <dbReference type="EMBL" id="MEA5478656.1"/>
    </source>
</evidence>
<reference evidence="1 2" key="1">
    <citation type="submission" date="2023-12" db="EMBL/GenBank/DDBJ databases">
        <title>Baltic Sea Cyanobacteria.</title>
        <authorList>
            <person name="Delbaje E."/>
            <person name="Fewer D.P."/>
            <person name="Shishido T.K."/>
        </authorList>
    </citation>
    <scope>NUCLEOTIDE SEQUENCE [LARGE SCALE GENOMIC DNA]</scope>
    <source>
        <strain evidence="1 2">UHCC 0370</strain>
    </source>
</reference>
<keyword evidence="2" id="KW-1185">Reference proteome</keyword>
<keyword evidence="1" id="KW-0255">Endonuclease</keyword>
<dbReference type="EMBL" id="JAYGIE010000077">
    <property type="protein sequence ID" value="MEA5478656.1"/>
    <property type="molecule type" value="Genomic_DNA"/>
</dbReference>
<dbReference type="RefSeq" id="WP_323262096.1">
    <property type="nucleotide sequence ID" value="NZ_JAYGIE010000077.1"/>
</dbReference>
<organism evidence="1 2">
    <name type="scientific">Pseudanabaena galeata UHCC 0370</name>
    <dbReference type="NCBI Taxonomy" id="3110310"/>
    <lineage>
        <taxon>Bacteria</taxon>
        <taxon>Bacillati</taxon>
        <taxon>Cyanobacteriota</taxon>
        <taxon>Cyanophyceae</taxon>
        <taxon>Pseudanabaenales</taxon>
        <taxon>Pseudanabaenaceae</taxon>
        <taxon>Pseudanabaena</taxon>
    </lineage>
</organism>
<keyword evidence="1" id="KW-0378">Hydrolase</keyword>
<name>A0ABU5TKU1_9CYAN</name>
<proteinExistence type="predicted"/>
<dbReference type="GO" id="GO:0004519">
    <property type="term" value="F:endonuclease activity"/>
    <property type="evidence" value="ECO:0007669"/>
    <property type="project" value="UniProtKB-KW"/>
</dbReference>
<dbReference type="Proteomes" id="UP001301388">
    <property type="component" value="Unassembled WGS sequence"/>
</dbReference>
<evidence type="ECO:0000313" key="2">
    <source>
        <dbReference type="Proteomes" id="UP001301388"/>
    </source>
</evidence>
<keyword evidence="1" id="KW-0540">Nuclease</keyword>
<comment type="caution">
    <text evidence="1">The sequence shown here is derived from an EMBL/GenBank/DDBJ whole genome shotgun (WGS) entry which is preliminary data.</text>
</comment>
<sequence length="219" mass="24533">MTLLTIESLCAEAALFSEIESTHPQPTLYGVTDGKAIGTYLEQKFRLYLKNKYDFIEGNSASGIDFPSLLIDIKVTSIKQPQSSCPFKSARQKIFGLGYGLIIFVYDKTDDSINRTGTLNILHTIYVSAERTSDFQMTRGIRNILANEGNKDDLIAFMADRNLPVDEIELSNIADEIIISHPIQGFLTISNALQWRLQYGRVIDLAGQEEGLIVIYRNS</sequence>